<dbReference type="Pfam" id="PF07883">
    <property type="entry name" value="Cupin_2"/>
    <property type="match status" value="1"/>
</dbReference>
<feature type="domain" description="Cupin type-2" evidence="1">
    <location>
        <begin position="41"/>
        <end position="99"/>
    </location>
</feature>
<dbReference type="KEGG" id="sari:H5J25_16555"/>
<dbReference type="InterPro" id="IPR047263">
    <property type="entry name" value="HNL-like_cupin"/>
</dbReference>
<organism evidence="2 3">
    <name type="scientific">Sphingomonas aliaeris</name>
    <dbReference type="NCBI Taxonomy" id="2759526"/>
    <lineage>
        <taxon>Bacteria</taxon>
        <taxon>Pseudomonadati</taxon>
        <taxon>Pseudomonadota</taxon>
        <taxon>Alphaproteobacteria</taxon>
        <taxon>Sphingomonadales</taxon>
        <taxon>Sphingomonadaceae</taxon>
        <taxon>Sphingomonas</taxon>
    </lineage>
</organism>
<dbReference type="AlphaFoldDB" id="A0A974S3Y6"/>
<dbReference type="RefSeq" id="WP_202092982.1">
    <property type="nucleotide sequence ID" value="NZ_CP061035.1"/>
</dbReference>
<dbReference type="Proteomes" id="UP000595894">
    <property type="component" value="Chromosome"/>
</dbReference>
<dbReference type="InterPro" id="IPR014710">
    <property type="entry name" value="RmlC-like_jellyroll"/>
</dbReference>
<dbReference type="CDD" id="cd02233">
    <property type="entry name" value="cupin_HNL-like"/>
    <property type="match status" value="1"/>
</dbReference>
<dbReference type="SUPFAM" id="SSF51182">
    <property type="entry name" value="RmlC-like cupins"/>
    <property type="match status" value="1"/>
</dbReference>
<protein>
    <submittedName>
        <fullName evidence="2">Cupin domain-containing protein</fullName>
    </submittedName>
</protein>
<keyword evidence="3" id="KW-1185">Reference proteome</keyword>
<gene>
    <name evidence="2" type="ORF">H5J25_16555</name>
</gene>
<evidence type="ECO:0000259" key="1">
    <source>
        <dbReference type="Pfam" id="PF07883"/>
    </source>
</evidence>
<accession>A0A974S3Y6</accession>
<reference evidence="3" key="1">
    <citation type="submission" date="2020-09" db="EMBL/GenBank/DDBJ databases">
        <title>Sphingomonas sp., a new species isolated from pork steak.</title>
        <authorList>
            <person name="Heidler von Heilborn D."/>
        </authorList>
    </citation>
    <scope>NUCLEOTIDE SEQUENCE [LARGE SCALE GENOMIC DNA]</scope>
</reference>
<dbReference type="EMBL" id="CP061035">
    <property type="protein sequence ID" value="QQV76961.1"/>
    <property type="molecule type" value="Genomic_DNA"/>
</dbReference>
<evidence type="ECO:0000313" key="2">
    <source>
        <dbReference type="EMBL" id="QQV76961.1"/>
    </source>
</evidence>
<dbReference type="Gene3D" id="2.60.120.10">
    <property type="entry name" value="Jelly Rolls"/>
    <property type="match status" value="1"/>
</dbReference>
<dbReference type="PANTHER" id="PTHR43698:SF1">
    <property type="entry name" value="BLL4564 PROTEIN"/>
    <property type="match status" value="1"/>
</dbReference>
<evidence type="ECO:0000313" key="3">
    <source>
        <dbReference type="Proteomes" id="UP000595894"/>
    </source>
</evidence>
<name>A0A974S3Y6_9SPHN</name>
<sequence length="134" mass="14653">MEISRKDDMKTVDGPAEYFTGKVTITGQFQRPDPSRVGGAIVHFEPGARSAWHSHPAGQTLIVTEGVGWTQVEGGPKLEFKAGDILWCPAGRKHWHGATPHQGMTHVAVQESVDGNAVTWMEKVTDEQYLASTE</sequence>
<dbReference type="PANTHER" id="PTHR43698">
    <property type="entry name" value="RIBD C-TERMINAL DOMAIN CONTAINING PROTEIN"/>
    <property type="match status" value="1"/>
</dbReference>
<dbReference type="InterPro" id="IPR013096">
    <property type="entry name" value="Cupin_2"/>
</dbReference>
<dbReference type="InterPro" id="IPR011051">
    <property type="entry name" value="RmlC_Cupin_sf"/>
</dbReference>
<proteinExistence type="predicted"/>